<dbReference type="OrthoDB" id="4426339at2"/>
<accession>A0A448PFW4</accession>
<dbReference type="EMBL" id="LR134476">
    <property type="protein sequence ID" value="VEI13793.1"/>
    <property type="molecule type" value="Genomic_DNA"/>
</dbReference>
<dbReference type="Proteomes" id="UP000269542">
    <property type="component" value="Chromosome"/>
</dbReference>
<keyword evidence="3" id="KW-1185">Reference proteome</keyword>
<gene>
    <name evidence="2" type="ORF">NCTC13354_01515</name>
</gene>
<name>A0A448PFW4_9ACTO</name>
<reference evidence="2 3" key="1">
    <citation type="submission" date="2018-12" db="EMBL/GenBank/DDBJ databases">
        <authorList>
            <consortium name="Pathogen Informatics"/>
        </authorList>
    </citation>
    <scope>NUCLEOTIDE SEQUENCE [LARGE SCALE GENOMIC DNA]</scope>
    <source>
        <strain evidence="2 3">NCTC13354</strain>
    </source>
</reference>
<evidence type="ECO:0000313" key="3">
    <source>
        <dbReference type="Proteomes" id="UP000269542"/>
    </source>
</evidence>
<dbReference type="InterPro" id="IPR035985">
    <property type="entry name" value="Ubiquitin-activating_enz"/>
</dbReference>
<organism evidence="2 3">
    <name type="scientific">Trueperella bialowiezensis</name>
    <dbReference type="NCBI Taxonomy" id="312285"/>
    <lineage>
        <taxon>Bacteria</taxon>
        <taxon>Bacillati</taxon>
        <taxon>Actinomycetota</taxon>
        <taxon>Actinomycetes</taxon>
        <taxon>Actinomycetales</taxon>
        <taxon>Actinomycetaceae</taxon>
        <taxon>Trueperella</taxon>
    </lineage>
</organism>
<feature type="region of interest" description="Disordered" evidence="1">
    <location>
        <begin position="304"/>
        <end position="343"/>
    </location>
</feature>
<evidence type="ECO:0000313" key="2">
    <source>
        <dbReference type="EMBL" id="VEI13793.1"/>
    </source>
</evidence>
<dbReference type="Gene3D" id="3.40.50.720">
    <property type="entry name" value="NAD(P)-binding Rossmann-like Domain"/>
    <property type="match status" value="1"/>
</dbReference>
<proteinExistence type="predicted"/>
<dbReference type="RefSeq" id="WP_126416860.1">
    <property type="nucleotide sequence ID" value="NZ_LR134476.1"/>
</dbReference>
<evidence type="ECO:0000256" key="1">
    <source>
        <dbReference type="SAM" id="MobiDB-lite"/>
    </source>
</evidence>
<sequence>MQLKTGVFWTAPRSAQVGIDPRVGVSLAGLDVAELRLIDSLTRPQTEAEITARAKAAGVAPRRLRSVLAMLERAGVLDMDPSPAPDAIAHKRIYGQAPDREGRHVHIERADYLGAGIAIGLARCGIGKITTDDDAPITFYDHPDMRRLGVGYGREGALKTLLRHAHPRVATGRRRSTVPDLVVVTGTYATDPVLVGQYVADDVPVYQAWVEEVDIYAGPMTIPHETPCGNCLMLHRETFDPNWRTIIQQACSAPPLMPDNSSAMMAISLAVRDITEAFDTGAVPDMWRIGPSPSPPEQLVLAPHPDCGCTLTPAPDLRPEPTPEPAPVTKPAPKPAAQPVHTT</sequence>
<feature type="compositionally biased region" description="Pro residues" evidence="1">
    <location>
        <begin position="320"/>
        <end position="336"/>
    </location>
</feature>
<evidence type="ECO:0008006" key="4">
    <source>
        <dbReference type="Google" id="ProtNLM"/>
    </source>
</evidence>
<protein>
    <recommendedName>
        <fullName evidence="4">Bacteriocin biosynthesis cyclodehydratase domain</fullName>
    </recommendedName>
</protein>
<dbReference type="GO" id="GO:0008641">
    <property type="term" value="F:ubiquitin-like modifier activating enzyme activity"/>
    <property type="evidence" value="ECO:0007669"/>
    <property type="project" value="InterPro"/>
</dbReference>
<dbReference type="AlphaFoldDB" id="A0A448PFW4"/>
<dbReference type="SUPFAM" id="SSF69572">
    <property type="entry name" value="Activating enzymes of the ubiquitin-like proteins"/>
    <property type="match status" value="1"/>
</dbReference>
<dbReference type="KEGG" id="tbw:NCTC13354_01515"/>